<gene>
    <name evidence="1" type="ORF">METZ01_LOCUS158152</name>
</gene>
<accession>A0A382AV30</accession>
<name>A0A382AV30_9ZZZZ</name>
<organism evidence="1">
    <name type="scientific">marine metagenome</name>
    <dbReference type="NCBI Taxonomy" id="408172"/>
    <lineage>
        <taxon>unclassified sequences</taxon>
        <taxon>metagenomes</taxon>
        <taxon>ecological metagenomes</taxon>
    </lineage>
</organism>
<protein>
    <recommendedName>
        <fullName evidence="2">Sulfotransferase domain-containing protein</fullName>
    </recommendedName>
</protein>
<dbReference type="EMBL" id="UINC01026941">
    <property type="protein sequence ID" value="SVB05298.1"/>
    <property type="molecule type" value="Genomic_DNA"/>
</dbReference>
<dbReference type="AlphaFoldDB" id="A0A382AV30"/>
<reference evidence="1" key="1">
    <citation type="submission" date="2018-05" db="EMBL/GenBank/DDBJ databases">
        <authorList>
            <person name="Lanie J.A."/>
            <person name="Ng W.-L."/>
            <person name="Kazmierczak K.M."/>
            <person name="Andrzejewski T.M."/>
            <person name="Davidsen T.M."/>
            <person name="Wayne K.J."/>
            <person name="Tettelin H."/>
            <person name="Glass J.I."/>
            <person name="Rusch D."/>
            <person name="Podicherti R."/>
            <person name="Tsui H.-C.T."/>
            <person name="Winkler M.E."/>
        </authorList>
    </citation>
    <scope>NUCLEOTIDE SEQUENCE</scope>
</reference>
<evidence type="ECO:0000313" key="1">
    <source>
        <dbReference type="EMBL" id="SVB05298.1"/>
    </source>
</evidence>
<sequence length="161" mass="19590">MKQKSSDRFDVSEMFPDDFFVFTGVRNPWERVYNLFEGQRIMKVSDMKFQDKLDRSVTDWNVKNKTINDNLKNLTDDALLMLNQKDYRVGVDFVYRFENLEEDFKYICDRLKINTRLPPKEESYFGIDFKDEFYREHFDKESIDIISKINIDDIKEYGYEF</sequence>
<evidence type="ECO:0008006" key="2">
    <source>
        <dbReference type="Google" id="ProtNLM"/>
    </source>
</evidence>
<proteinExistence type="predicted"/>